<dbReference type="GO" id="GO:1904047">
    <property type="term" value="F:S-adenosyl-L-methionine binding"/>
    <property type="evidence" value="ECO:0007669"/>
    <property type="project" value="TreeGrafter"/>
</dbReference>
<dbReference type="InterPro" id="IPR049539">
    <property type="entry name" value="SPL"/>
</dbReference>
<dbReference type="Proteomes" id="UP000298264">
    <property type="component" value="Unassembled WGS sequence"/>
</dbReference>
<dbReference type="OrthoDB" id="21362at2"/>
<dbReference type="RefSeq" id="WP_135765646.1">
    <property type="nucleotide sequence ID" value="NZ_RQHV01000062.1"/>
</dbReference>
<dbReference type="InterPro" id="IPR035994">
    <property type="entry name" value="Nucleoside_phosphorylase_sf"/>
</dbReference>
<sequence>MGVITFALVSEAKPWIRALGAKPDPAQGRFRYFRTPEHILAVTGVGKLAAALALGEISHKIPKEERKYCRVWNLGVAGTTSPNKSLGDFFWINRITDDSTKKEYFPERIESFSLKAEAHLTTFDRPVSFSKDQETKPFPNFRELTEEESKSVDLVDMEASGFFEAASLYFELEQIQVGKIISDHLEGTFCTEDKVTGYTEKTIEPLLSDFLKPFDWEKEELLPDSEKTHWRNIGESLNFTESMLVELEKTILYFKLRHPDSKIPLPQFPPEEKKLEKRMAKEIFQSWLGRLLV</sequence>
<dbReference type="PANTHER" id="PTHR37822:SF2">
    <property type="entry name" value="SPORE PHOTOPRODUCT LYASE"/>
    <property type="match status" value="1"/>
</dbReference>
<dbReference type="GO" id="GO:0042601">
    <property type="term" value="C:endospore-forming forespore"/>
    <property type="evidence" value="ECO:0007669"/>
    <property type="project" value="TreeGrafter"/>
</dbReference>
<protein>
    <submittedName>
        <fullName evidence="1">Phosphorylase</fullName>
    </submittedName>
</protein>
<dbReference type="Gene3D" id="3.40.50.1580">
    <property type="entry name" value="Nucleoside phosphorylase domain"/>
    <property type="match status" value="1"/>
</dbReference>
<dbReference type="EMBL" id="RQHV01000062">
    <property type="protein sequence ID" value="TGN06921.1"/>
    <property type="molecule type" value="Genomic_DNA"/>
</dbReference>
<organism evidence="1 2">
    <name type="scientific">Leptospira ilyithenensis</name>
    <dbReference type="NCBI Taxonomy" id="2484901"/>
    <lineage>
        <taxon>Bacteria</taxon>
        <taxon>Pseudomonadati</taxon>
        <taxon>Spirochaetota</taxon>
        <taxon>Spirochaetia</taxon>
        <taxon>Leptospirales</taxon>
        <taxon>Leptospiraceae</taxon>
        <taxon>Leptospira</taxon>
    </lineage>
</organism>
<comment type="caution">
    <text evidence="1">The sequence shown here is derived from an EMBL/GenBank/DDBJ whole genome shotgun (WGS) entry which is preliminary data.</text>
</comment>
<dbReference type="AlphaFoldDB" id="A0A4R9LNW4"/>
<name>A0A4R9LNW4_9LEPT</name>
<dbReference type="GO" id="GO:0051539">
    <property type="term" value="F:4 iron, 4 sulfur cluster binding"/>
    <property type="evidence" value="ECO:0007669"/>
    <property type="project" value="TreeGrafter"/>
</dbReference>
<evidence type="ECO:0000313" key="2">
    <source>
        <dbReference type="Proteomes" id="UP000298264"/>
    </source>
</evidence>
<evidence type="ECO:0000313" key="1">
    <source>
        <dbReference type="EMBL" id="TGN06921.1"/>
    </source>
</evidence>
<reference evidence="1" key="1">
    <citation type="journal article" date="2019" name="PLoS Negl. Trop. Dis.">
        <title>Revisiting the worldwide diversity of Leptospira species in the environment.</title>
        <authorList>
            <person name="Vincent A.T."/>
            <person name="Schiettekatte O."/>
            <person name="Bourhy P."/>
            <person name="Veyrier F.J."/>
            <person name="Picardeau M."/>
        </authorList>
    </citation>
    <scope>NUCLEOTIDE SEQUENCE [LARGE SCALE GENOMIC DNA]</scope>
    <source>
        <strain evidence="1">201400974</strain>
    </source>
</reference>
<dbReference type="SUPFAM" id="SSF53167">
    <property type="entry name" value="Purine and uridine phosphorylases"/>
    <property type="match status" value="1"/>
</dbReference>
<gene>
    <name evidence="1" type="ORF">EHS11_17440</name>
</gene>
<dbReference type="GO" id="GO:0009116">
    <property type="term" value="P:nucleoside metabolic process"/>
    <property type="evidence" value="ECO:0007669"/>
    <property type="project" value="InterPro"/>
</dbReference>
<keyword evidence="2" id="KW-1185">Reference proteome</keyword>
<proteinExistence type="predicted"/>
<dbReference type="GO" id="GO:0003913">
    <property type="term" value="F:DNA photolyase activity"/>
    <property type="evidence" value="ECO:0007669"/>
    <property type="project" value="TreeGrafter"/>
</dbReference>
<accession>A0A4R9LNW4</accession>
<dbReference type="PANTHER" id="PTHR37822">
    <property type="entry name" value="SPORE PHOTOPRODUCT LYASE-RELATED"/>
    <property type="match status" value="1"/>
</dbReference>